<feature type="transmembrane region" description="Helical" evidence="2">
    <location>
        <begin position="198"/>
        <end position="220"/>
    </location>
</feature>
<dbReference type="PANTHER" id="PTHR35041">
    <property type="entry name" value="MEDIATOR OF RNA POLYMERASE II TRANSCRIPTION SUBUNIT 1"/>
    <property type="match status" value="1"/>
</dbReference>
<protein>
    <submittedName>
        <fullName evidence="3">Uncharacterized protein</fullName>
    </submittedName>
</protein>
<feature type="transmembrane region" description="Helical" evidence="2">
    <location>
        <begin position="588"/>
        <end position="610"/>
    </location>
</feature>
<dbReference type="Proteomes" id="UP000664132">
    <property type="component" value="Unassembled WGS sequence"/>
</dbReference>
<keyword evidence="2" id="KW-0472">Membrane</keyword>
<sequence>MSSQAPPKDLLDPLVREVTLSPGTSPLLTPQLPESEATDRPRLASVQSTKSVVFNPSAQQEPRHRNAPTHDKVNTHPRCYGSGKREIYWRSPASMIACFFLGVFVALGHHLYYTSLKGDLVGDEEEQQRKLRYGTTFAFVTQISLVGSVGFAYSQWLWKTLRATTVSVQCLDSAFSADTQLISMFNPEMWWKIKLGSLLALLAWCLQLPSLITPATLGVIPGTQAVNMSAEVPRLLISTNDTGQYSRFEYSAPLLPDTVEGLNDTNNFFVGPRTIISRLSSATATTGQIQSIYPPFTNSSYSLQFFGPTVKCEEANSTQAEIIDRLLRLKMSHSRDNFSEQTSAYFGFVPNEYILNGGEVTDIETVNEISDIRMQRPANTSSNQLWTNYQRYVWDSSGNRSTVVHHSVCRLFNASYDVNFVFEAGNQTIQRNADLHLLNEIQYPVDDPFTPTNYAAHSYTAFMWVLTDQLVGSMGFWIDNTTHRKFSSISTPIEHNSLLGSVDLDPFFDYNDALYRQNSSTANKSMSDQRREDKDLAKNKTLNALIEELSFNVTISFMSSNLLSPKVNTTVLRTTTLNVYTYKSTSLFLAYGLATLTSLLANMLGIIAYLSNGSAHDRNFSAILGATRERELSELFDEENHGTLPVPKPTKRTLLKFRDMDEGGWSFRREERKLDLKDWKALMDRRTSVVKKPWNWRKVLGFWRMKAIREKRG</sequence>
<evidence type="ECO:0000256" key="1">
    <source>
        <dbReference type="SAM" id="MobiDB-lite"/>
    </source>
</evidence>
<proteinExistence type="predicted"/>
<keyword evidence="2" id="KW-0812">Transmembrane</keyword>
<feature type="transmembrane region" description="Helical" evidence="2">
    <location>
        <begin position="93"/>
        <end position="113"/>
    </location>
</feature>
<dbReference type="EMBL" id="JAFJYH010000137">
    <property type="protein sequence ID" value="KAG4418096.1"/>
    <property type="molecule type" value="Genomic_DNA"/>
</dbReference>
<accession>A0A8H7TEQ0</accession>
<feature type="transmembrane region" description="Helical" evidence="2">
    <location>
        <begin position="133"/>
        <end position="153"/>
    </location>
</feature>
<organism evidence="3 4">
    <name type="scientific">Cadophora malorum</name>
    <dbReference type="NCBI Taxonomy" id="108018"/>
    <lineage>
        <taxon>Eukaryota</taxon>
        <taxon>Fungi</taxon>
        <taxon>Dikarya</taxon>
        <taxon>Ascomycota</taxon>
        <taxon>Pezizomycotina</taxon>
        <taxon>Leotiomycetes</taxon>
        <taxon>Helotiales</taxon>
        <taxon>Ploettnerulaceae</taxon>
        <taxon>Cadophora</taxon>
    </lineage>
</organism>
<feature type="compositionally biased region" description="Polar residues" evidence="1">
    <location>
        <begin position="45"/>
        <end position="60"/>
    </location>
</feature>
<keyword evidence="4" id="KW-1185">Reference proteome</keyword>
<evidence type="ECO:0000313" key="4">
    <source>
        <dbReference type="Proteomes" id="UP000664132"/>
    </source>
</evidence>
<dbReference type="OrthoDB" id="5322539at2759"/>
<dbReference type="AlphaFoldDB" id="A0A8H7TEQ0"/>
<comment type="caution">
    <text evidence="3">The sequence shown here is derived from an EMBL/GenBank/DDBJ whole genome shotgun (WGS) entry which is preliminary data.</text>
</comment>
<dbReference type="PANTHER" id="PTHR35041:SF3">
    <property type="entry name" value="FORMYLMETHIONINE DEFORMYLASE-LIKE PROTEIN"/>
    <property type="match status" value="1"/>
</dbReference>
<feature type="compositionally biased region" description="Basic and acidic residues" evidence="1">
    <location>
        <begin position="61"/>
        <end position="74"/>
    </location>
</feature>
<evidence type="ECO:0000313" key="3">
    <source>
        <dbReference type="EMBL" id="KAG4418096.1"/>
    </source>
</evidence>
<reference evidence="3" key="1">
    <citation type="submission" date="2021-02" db="EMBL/GenBank/DDBJ databases">
        <title>Genome sequence Cadophora malorum strain M34.</title>
        <authorList>
            <person name="Stefanovic E."/>
            <person name="Vu D."/>
            <person name="Scully C."/>
            <person name="Dijksterhuis J."/>
            <person name="Roader J."/>
            <person name="Houbraken J."/>
        </authorList>
    </citation>
    <scope>NUCLEOTIDE SEQUENCE</scope>
    <source>
        <strain evidence="3">M34</strain>
    </source>
</reference>
<evidence type="ECO:0000256" key="2">
    <source>
        <dbReference type="SAM" id="Phobius"/>
    </source>
</evidence>
<gene>
    <name evidence="3" type="ORF">IFR04_008757</name>
</gene>
<feature type="region of interest" description="Disordered" evidence="1">
    <location>
        <begin position="21"/>
        <end position="77"/>
    </location>
</feature>
<keyword evidence="2" id="KW-1133">Transmembrane helix</keyword>
<name>A0A8H7TEQ0_9HELO</name>